<proteinExistence type="predicted"/>
<protein>
    <recommendedName>
        <fullName evidence="1">Phosphatidylglycerophosphatase A</fullName>
        <ecNumber evidence="1">3.1.3.27</ecNumber>
    </recommendedName>
    <alternativeName>
        <fullName evidence="1">Phosphatidylglycerolphosphate phosphatase A</fullName>
    </alternativeName>
</protein>
<dbReference type="CDD" id="cd06971">
    <property type="entry name" value="PgpA"/>
    <property type="match status" value="1"/>
</dbReference>
<gene>
    <name evidence="4" type="ORF">CDSE_0520</name>
</gene>
<reference evidence="4 5" key="1">
    <citation type="journal article" date="2013" name="Genome Biol. Evol.">
        <title>Genome evolution and phylogenomic analysis of candidatus kinetoplastibacterium, the betaproteobacterial endosymbionts of strigomonas and angomonas.</title>
        <authorList>
            <person name="Alves J.M."/>
            <person name="Serrano M.G."/>
            <person name="Maia da Silva F."/>
            <person name="Voegtly L.J."/>
            <person name="Matveyev A.V."/>
            <person name="Teixeira M.M."/>
            <person name="Camargo E.P."/>
            <person name="Buck G.A."/>
        </authorList>
    </citation>
    <scope>NUCLEOTIDE SEQUENCE [LARGE SCALE GENOMIC DNA]</scope>
    <source>
        <strain evidence="4 5">TCC079E</strain>
    </source>
</reference>
<dbReference type="GO" id="GO:0006655">
    <property type="term" value="P:phosphatidylglycerol biosynthetic process"/>
    <property type="evidence" value="ECO:0007669"/>
    <property type="project" value="UniProtKB-UniPathway"/>
</dbReference>
<keyword evidence="1" id="KW-0479">Metal-binding</keyword>
<comment type="cofactor">
    <cofactor evidence="1">
        <name>Mg(2+)</name>
        <dbReference type="ChEBI" id="CHEBI:18420"/>
    </cofactor>
</comment>
<dbReference type="Proteomes" id="UP000011547">
    <property type="component" value="Chromosome"/>
</dbReference>
<dbReference type="EC" id="3.1.3.27" evidence="1"/>
<dbReference type="PANTHER" id="PTHR36305">
    <property type="entry name" value="PHOSPHATIDYLGLYCEROPHOSPHATASE A"/>
    <property type="match status" value="1"/>
</dbReference>
<dbReference type="InterPro" id="IPR026037">
    <property type="entry name" value="PgpA"/>
</dbReference>
<keyword evidence="1" id="KW-1208">Phospholipid metabolism</keyword>
<dbReference type="Pfam" id="PF04608">
    <property type="entry name" value="PgpA"/>
    <property type="match status" value="1"/>
</dbReference>
<name>M1LM84_9PROT</name>
<dbReference type="EMBL" id="CP003803">
    <property type="protein sequence ID" value="AGF46832.1"/>
    <property type="molecule type" value="Genomic_DNA"/>
</dbReference>
<dbReference type="OrthoDB" id="9804091at2"/>
<comment type="catalytic activity">
    <reaction evidence="1">
        <text>a 1,2-diacyl-sn-glycero-3-phospho-(1'-sn-glycero-3'-phosphate) + H2O = a 1,2-diacyl-sn-glycero-3-phospho-(1'-sn-glycerol) + phosphate</text>
        <dbReference type="Rhea" id="RHEA:33751"/>
        <dbReference type="ChEBI" id="CHEBI:15377"/>
        <dbReference type="ChEBI" id="CHEBI:43474"/>
        <dbReference type="ChEBI" id="CHEBI:60110"/>
        <dbReference type="ChEBI" id="CHEBI:64716"/>
        <dbReference type="EC" id="3.1.3.27"/>
    </reaction>
</comment>
<keyword evidence="1" id="KW-0442">Lipid degradation</keyword>
<comment type="subcellular location">
    <subcellularLocation>
        <location evidence="1">Cell inner membrane</location>
        <topology evidence="1">Multi-pass membrane protein</topology>
    </subcellularLocation>
</comment>
<accession>M1LM84</accession>
<evidence type="ECO:0000259" key="3">
    <source>
        <dbReference type="Pfam" id="PF04608"/>
    </source>
</evidence>
<dbReference type="HOGENOM" id="CLU_103734_0_1_4"/>
<keyword evidence="1 2" id="KW-0472">Membrane</keyword>
<keyword evidence="1" id="KW-0460">Magnesium</keyword>
<keyword evidence="2" id="KW-1133">Transmembrane helix</keyword>
<keyword evidence="1" id="KW-0997">Cell inner membrane</keyword>
<dbReference type="PIRSF" id="PIRSF006162">
    <property type="entry name" value="PgpA"/>
    <property type="match status" value="1"/>
</dbReference>
<evidence type="ECO:0000256" key="2">
    <source>
        <dbReference type="SAM" id="Phobius"/>
    </source>
</evidence>
<evidence type="ECO:0000313" key="4">
    <source>
        <dbReference type="EMBL" id="AGF46832.1"/>
    </source>
</evidence>
<feature type="transmembrane region" description="Helical" evidence="2">
    <location>
        <begin position="58"/>
        <end position="78"/>
    </location>
</feature>
<keyword evidence="5" id="KW-1185">Reference proteome</keyword>
<dbReference type="eggNOG" id="COG1267">
    <property type="taxonomic scope" value="Bacteria"/>
</dbReference>
<keyword evidence="1" id="KW-0443">Lipid metabolism</keyword>
<dbReference type="PATRIC" id="fig|1208919.3.peg.270"/>
<dbReference type="AlphaFoldDB" id="M1LM84"/>
<sequence length="166" mass="19316">MQYRRDVYFPNFSWICKKPVRFLAFGCGSGLIRPASGTWGTLFAWLLWHFFLKNFNDIAVVSFLVSGFIYGCFACNYMEIELNTHDHVGIVWDEIIAFILILWVFDSSFLIQGISFVFFRFFDIIKPPPIGYIDRVFKNGFGVMLDDILAAIYTIMLVLLITNYIK</sequence>
<keyword evidence="1 4" id="KW-0378">Hydrolase</keyword>
<dbReference type="InterPro" id="IPR007686">
    <property type="entry name" value="YutG/PgpA"/>
</dbReference>
<dbReference type="GO" id="GO:0046872">
    <property type="term" value="F:metal ion binding"/>
    <property type="evidence" value="ECO:0007669"/>
    <property type="project" value="UniProtKB-KW"/>
</dbReference>
<dbReference type="RefSeq" id="WP_015396243.1">
    <property type="nucleotide sequence ID" value="NC_020294.1"/>
</dbReference>
<dbReference type="KEGG" id="kde:CDSE_0520"/>
<keyword evidence="1 2" id="KW-0812">Transmembrane</keyword>
<organism evidence="4 5">
    <name type="scientific">Candidatus Kinetoplastidibacterium desouzai TCC079E</name>
    <dbReference type="NCBI Taxonomy" id="1208919"/>
    <lineage>
        <taxon>Bacteria</taxon>
        <taxon>Pseudomonadati</taxon>
        <taxon>Pseudomonadota</taxon>
        <taxon>Betaproteobacteria</taxon>
        <taxon>Candidatus Kinetoplastidibacterium</taxon>
    </lineage>
</organism>
<dbReference type="GO" id="GO:0005886">
    <property type="term" value="C:plasma membrane"/>
    <property type="evidence" value="ECO:0007669"/>
    <property type="project" value="UniProtKB-SubCell"/>
</dbReference>
<dbReference type="InterPro" id="IPR036681">
    <property type="entry name" value="PgpA-like_sf"/>
</dbReference>
<dbReference type="PANTHER" id="PTHR36305:SF1">
    <property type="entry name" value="PHOSPHATIDYLGLYCEROPHOSPHATASE A"/>
    <property type="match status" value="1"/>
</dbReference>
<dbReference type="GO" id="GO:0008962">
    <property type="term" value="F:phosphatidylglycerophosphatase activity"/>
    <property type="evidence" value="ECO:0007669"/>
    <property type="project" value="UniProtKB-EC"/>
</dbReference>
<keyword evidence="1" id="KW-1003">Cell membrane</keyword>
<dbReference type="STRING" id="1208919.CDSE_0520"/>
<dbReference type="GO" id="GO:0009395">
    <property type="term" value="P:phospholipid catabolic process"/>
    <property type="evidence" value="ECO:0007669"/>
    <property type="project" value="UniProtKB-KW"/>
</dbReference>
<feature type="domain" description="YutG/PgpA" evidence="3">
    <location>
        <begin position="23"/>
        <end position="161"/>
    </location>
</feature>
<feature type="transmembrane region" description="Helical" evidence="2">
    <location>
        <begin position="20"/>
        <end position="46"/>
    </location>
</feature>
<evidence type="ECO:0000256" key="1">
    <source>
        <dbReference type="PIRNR" id="PIRNR006162"/>
    </source>
</evidence>
<evidence type="ECO:0000313" key="5">
    <source>
        <dbReference type="Proteomes" id="UP000011547"/>
    </source>
</evidence>
<comment type="function">
    <text evidence="1">Lipid phosphatase which dephosphorylates phosphatidylglycerophosphate (PGP) to phosphatidylglycerol (PG).</text>
</comment>
<keyword evidence="1" id="KW-0595">Phospholipid degradation</keyword>
<comment type="pathway">
    <text evidence="1">Phospholipid metabolism; phosphatidylglycerol biosynthesis; phosphatidylglycerol from CDP-diacylglycerol: step 2/2.</text>
</comment>
<feature type="transmembrane region" description="Helical" evidence="2">
    <location>
        <begin position="90"/>
        <end position="119"/>
    </location>
</feature>
<dbReference type="UniPathway" id="UPA00084">
    <property type="reaction ID" value="UER00504"/>
</dbReference>
<dbReference type="SUPFAM" id="SSF101307">
    <property type="entry name" value="YutG-like"/>
    <property type="match status" value="1"/>
</dbReference>
<feature type="transmembrane region" description="Helical" evidence="2">
    <location>
        <begin position="148"/>
        <end position="165"/>
    </location>
</feature>